<feature type="signal peptide" evidence="7">
    <location>
        <begin position="1"/>
        <end position="22"/>
    </location>
</feature>
<keyword evidence="5 7" id="KW-1015">Disulfide bond</keyword>
<keyword evidence="9" id="KW-1185">Reference proteome</keyword>
<evidence type="ECO:0000256" key="6">
    <source>
        <dbReference type="ARBA" id="ARBA00093546"/>
    </source>
</evidence>
<dbReference type="EMBL" id="MU806290">
    <property type="protein sequence ID" value="KAJ3836836.1"/>
    <property type="molecule type" value="Genomic_DNA"/>
</dbReference>
<keyword evidence="7" id="KW-0732">Signal</keyword>
<comment type="caution">
    <text evidence="8">The sequence shown here is derived from an EMBL/GenBank/DDBJ whole genome shotgun (WGS) entry which is preliminary data.</text>
</comment>
<proteinExistence type="inferred from homology"/>
<reference evidence="8" key="1">
    <citation type="submission" date="2022-08" db="EMBL/GenBank/DDBJ databases">
        <authorList>
            <consortium name="DOE Joint Genome Institute"/>
            <person name="Min B."/>
            <person name="Riley R."/>
            <person name="Sierra-Patev S."/>
            <person name="Naranjo-Ortiz M."/>
            <person name="Looney B."/>
            <person name="Konkel Z."/>
            <person name="Slot J.C."/>
            <person name="Sakamoto Y."/>
            <person name="Steenwyk J.L."/>
            <person name="Rokas A."/>
            <person name="Carro J."/>
            <person name="Camarero S."/>
            <person name="Ferreira P."/>
            <person name="Molpeceres G."/>
            <person name="Ruiz-Duenas F.J."/>
            <person name="Serrano A."/>
            <person name="Henrissat B."/>
            <person name="Drula E."/>
            <person name="Hughes K.W."/>
            <person name="Mata J.L."/>
            <person name="Ishikawa N.K."/>
            <person name="Vargas-Isla R."/>
            <person name="Ushijima S."/>
            <person name="Smith C.A."/>
            <person name="Ahrendt S."/>
            <person name="Andreopoulos W."/>
            <person name="He G."/>
            <person name="Labutti K."/>
            <person name="Lipzen A."/>
            <person name="Ng V."/>
            <person name="Sandor L."/>
            <person name="Barry K."/>
            <person name="Martinez A.T."/>
            <person name="Xiao Y."/>
            <person name="Gibbons J.G."/>
            <person name="Terashima K."/>
            <person name="Hibbett D.S."/>
            <person name="Grigoriev I.V."/>
        </authorList>
    </citation>
    <scope>NUCLEOTIDE SEQUENCE</scope>
    <source>
        <strain evidence="8">TFB9207</strain>
    </source>
</reference>
<evidence type="ECO:0000256" key="7">
    <source>
        <dbReference type="RuleBase" id="RU365009"/>
    </source>
</evidence>
<keyword evidence="3 7" id="KW-0134">Cell wall</keyword>
<name>A0AA38UCG2_9AGAR</name>
<evidence type="ECO:0000256" key="1">
    <source>
        <dbReference type="ARBA" id="ARBA00004191"/>
    </source>
</evidence>
<sequence length="128" mass="12705">MFSRISTVIFYAFFAFAILAAATPGNQPVTTTVTVTAPASTTTETAGQCTTGDLQCCDSTTTAGSAAGAAILGLLGVVVEDLNVLLGLSCSPITVIGVGSSSCTSNAVCCEDNSWGSLVSIGCVPVTL</sequence>
<comment type="similarity">
    <text evidence="2 7">Belongs to the fungal hydrophobin family.</text>
</comment>
<protein>
    <recommendedName>
        <fullName evidence="7">Hydrophobin</fullName>
    </recommendedName>
</protein>
<evidence type="ECO:0000313" key="8">
    <source>
        <dbReference type="EMBL" id="KAJ3836836.1"/>
    </source>
</evidence>
<comment type="subcellular location">
    <subcellularLocation>
        <location evidence="1 7">Secreted</location>
        <location evidence="1 7">Cell wall</location>
    </subcellularLocation>
</comment>
<dbReference type="Proteomes" id="UP001163846">
    <property type="component" value="Unassembled WGS sequence"/>
</dbReference>
<keyword evidence="4 7" id="KW-0964">Secreted</keyword>
<evidence type="ECO:0000256" key="4">
    <source>
        <dbReference type="ARBA" id="ARBA00022525"/>
    </source>
</evidence>
<evidence type="ECO:0000313" key="9">
    <source>
        <dbReference type="Proteomes" id="UP001163846"/>
    </source>
</evidence>
<dbReference type="CDD" id="cd23507">
    <property type="entry name" value="hydrophobin_I"/>
    <property type="match status" value="1"/>
</dbReference>
<organism evidence="8 9">
    <name type="scientific">Lentinula raphanica</name>
    <dbReference type="NCBI Taxonomy" id="153919"/>
    <lineage>
        <taxon>Eukaryota</taxon>
        <taxon>Fungi</taxon>
        <taxon>Dikarya</taxon>
        <taxon>Basidiomycota</taxon>
        <taxon>Agaricomycotina</taxon>
        <taxon>Agaricomycetes</taxon>
        <taxon>Agaricomycetidae</taxon>
        <taxon>Agaricales</taxon>
        <taxon>Marasmiineae</taxon>
        <taxon>Omphalotaceae</taxon>
        <taxon>Lentinula</taxon>
    </lineage>
</organism>
<evidence type="ECO:0000256" key="5">
    <source>
        <dbReference type="ARBA" id="ARBA00023157"/>
    </source>
</evidence>
<dbReference type="GO" id="GO:0009277">
    <property type="term" value="C:fungal-type cell wall"/>
    <property type="evidence" value="ECO:0007669"/>
    <property type="project" value="InterPro"/>
</dbReference>
<comment type="subunit">
    <text evidence="6">Self-assembles to form functional amyloid fibrils called rodlets. Self-assembly into fibrillar rodlets occurs spontaneously at hydrophobic:hydrophilic interfaces and the rodlets further associate laterally to form amphipathic monolayers.</text>
</comment>
<dbReference type="AlphaFoldDB" id="A0AA38UCG2"/>
<evidence type="ECO:0000256" key="2">
    <source>
        <dbReference type="ARBA" id="ARBA00010446"/>
    </source>
</evidence>
<dbReference type="InterPro" id="IPR001338">
    <property type="entry name" value="Class_I_Hydrophobin"/>
</dbReference>
<dbReference type="Pfam" id="PF01185">
    <property type="entry name" value="Hydrophobin"/>
    <property type="match status" value="1"/>
</dbReference>
<accession>A0AA38UCG2</accession>
<gene>
    <name evidence="8" type="ORF">F5878DRAFT_624181</name>
</gene>
<feature type="chain" id="PRO_5041489279" description="Hydrophobin" evidence="7">
    <location>
        <begin position="23"/>
        <end position="128"/>
    </location>
</feature>
<dbReference type="GO" id="GO:0005199">
    <property type="term" value="F:structural constituent of cell wall"/>
    <property type="evidence" value="ECO:0007669"/>
    <property type="project" value="InterPro"/>
</dbReference>
<evidence type="ECO:0000256" key="3">
    <source>
        <dbReference type="ARBA" id="ARBA00022512"/>
    </source>
</evidence>
<dbReference type="SMART" id="SM00075">
    <property type="entry name" value="HYDRO"/>
    <property type="match status" value="1"/>
</dbReference>